<dbReference type="Proteomes" id="UP000289260">
    <property type="component" value="Chromosome"/>
</dbReference>
<keyword evidence="2" id="KW-0378">Hydrolase</keyword>
<dbReference type="Gene3D" id="2.30.40.10">
    <property type="entry name" value="Urease, subunit C, domain 1"/>
    <property type="match status" value="1"/>
</dbReference>
<dbReference type="GO" id="GO:0016814">
    <property type="term" value="F:hydrolase activity, acting on carbon-nitrogen (but not peptide) bonds, in cyclic amidines"/>
    <property type="evidence" value="ECO:0007669"/>
    <property type="project" value="TreeGrafter"/>
</dbReference>
<dbReference type="InterPro" id="IPR013108">
    <property type="entry name" value="Amidohydro_3"/>
</dbReference>
<dbReference type="InterPro" id="IPR032466">
    <property type="entry name" value="Metal_Hydrolase"/>
</dbReference>
<dbReference type="InterPro" id="IPR052349">
    <property type="entry name" value="Metallo-hydrolase_Enzymes"/>
</dbReference>
<dbReference type="OrthoDB" id="3366604at2"/>
<evidence type="ECO:0000259" key="1">
    <source>
        <dbReference type="Pfam" id="PF07969"/>
    </source>
</evidence>
<organism evidence="2 3">
    <name type="scientific">Leucobacter triazinivorans</name>
    <dbReference type="NCBI Taxonomy" id="1784719"/>
    <lineage>
        <taxon>Bacteria</taxon>
        <taxon>Bacillati</taxon>
        <taxon>Actinomycetota</taxon>
        <taxon>Actinomycetes</taxon>
        <taxon>Micrococcales</taxon>
        <taxon>Microbacteriaceae</taxon>
        <taxon>Leucobacter</taxon>
    </lineage>
</organism>
<feature type="domain" description="Amidohydrolase 3" evidence="1">
    <location>
        <begin position="44"/>
        <end position="400"/>
    </location>
</feature>
<dbReference type="RefSeq" id="WP_011776997.1">
    <property type="nucleotide sequence ID" value="NZ_CP035806.1"/>
</dbReference>
<dbReference type="KEGG" id="ltr:EVS81_12860"/>
<dbReference type="InterPro" id="IPR011059">
    <property type="entry name" value="Metal-dep_hydrolase_composite"/>
</dbReference>
<evidence type="ECO:0000313" key="3">
    <source>
        <dbReference type="Proteomes" id="UP000289260"/>
    </source>
</evidence>
<accession>A0A4P6KJ26</accession>
<dbReference type="SMR" id="A0A4P6KJ26"/>
<dbReference type="Pfam" id="PF07969">
    <property type="entry name" value="Amidohydro_3"/>
    <property type="match status" value="1"/>
</dbReference>
<evidence type="ECO:0000313" key="2">
    <source>
        <dbReference type="EMBL" id="QBE49604.1"/>
    </source>
</evidence>
<name>A0A4P6KJ26_9MICO</name>
<dbReference type="SUPFAM" id="SSF51556">
    <property type="entry name" value="Metallo-dependent hydrolases"/>
    <property type="match status" value="1"/>
</dbReference>
<dbReference type="PANTHER" id="PTHR32027">
    <property type="entry name" value="CYTOSINE DEAMINASE"/>
    <property type="match status" value="1"/>
</dbReference>
<dbReference type="EMBL" id="CP035806">
    <property type="protein sequence ID" value="QBE49604.1"/>
    <property type="molecule type" value="Genomic_DNA"/>
</dbReference>
<dbReference type="SUPFAM" id="SSF51338">
    <property type="entry name" value="Composite domain of metallo-dependent hydrolases"/>
    <property type="match status" value="1"/>
</dbReference>
<sequence length="407" mass="45309">MSKDFDLIIRNAYLSEKDSVYDIGIVGDRIIKIEAKIEGTVKDEIDAKGNLVSPGFVDAHTHMDKSFTSTGERLPKFWSRPYTRDAAIDAAIEDGLKYYKNATHEEIKRHVIEHAHMQVLHGTLYTRTHVDVDSVAKTKAVEAVLEAKEELKDLIDIQVVAFAQSGFFVDLESESLIRKSLDMGCDLVGGVDPATRENNVEGSLDLCFKLAKEYDVDIDYHIHDIGTVGVYSINRLAQKTIENGYKGRVTTSHAWCFADAPSEWLDEAIPLYKDSGMKFVTCFSSTPPTMPVIKLLEAGINLGCASDNIRDFWVPFGNGDMVQGALIETQRLELKTNRDLGLIWKMITSEGARVLGIEKNYGIEVGKKADLVVLNSLSPQWAIIDQAKRLCVIKNGRIIVKDEVIVA</sequence>
<dbReference type="GeneID" id="79886337"/>
<gene>
    <name evidence="2" type="ORF">EVS81_12860</name>
</gene>
<reference evidence="2 3" key="1">
    <citation type="submission" date="2019-02" db="EMBL/GenBank/DDBJ databases">
        <authorList>
            <person name="Sun L."/>
            <person name="Pan D."/>
            <person name="Wu X."/>
        </authorList>
    </citation>
    <scope>NUCLEOTIDE SEQUENCE [LARGE SCALE GENOMIC DNA]</scope>
    <source>
        <strain evidence="2 3">JW-1</strain>
    </source>
</reference>
<keyword evidence="3" id="KW-1185">Reference proteome</keyword>
<protein>
    <submittedName>
        <fullName evidence="2">N-isopropylammelide isopropyl amidohydrolase</fullName>
    </submittedName>
</protein>
<proteinExistence type="predicted"/>
<dbReference type="AlphaFoldDB" id="A0A4P6KJ26"/>
<dbReference type="Gene3D" id="3.20.20.140">
    <property type="entry name" value="Metal-dependent hydrolases"/>
    <property type="match status" value="1"/>
</dbReference>
<dbReference type="PANTHER" id="PTHR32027:SF9">
    <property type="entry name" value="BLL3847 PROTEIN"/>
    <property type="match status" value="1"/>
</dbReference>
<dbReference type="CDD" id="cd01293">
    <property type="entry name" value="Bact_CD"/>
    <property type="match status" value="1"/>
</dbReference>